<keyword evidence="4 8" id="KW-0378">Hydrolase</keyword>
<evidence type="ECO:0000256" key="8">
    <source>
        <dbReference type="RuleBase" id="RU364100"/>
    </source>
</evidence>
<accession>A0ABW9AAD1</accession>
<dbReference type="SUPFAM" id="SSF143081">
    <property type="entry name" value="BB1717-like"/>
    <property type="match status" value="1"/>
</dbReference>
<keyword evidence="2 8" id="KW-0645">Protease</keyword>
<evidence type="ECO:0000256" key="7">
    <source>
        <dbReference type="ARBA" id="ARBA00023239"/>
    </source>
</evidence>
<comment type="similarity">
    <text evidence="1 8">Belongs to the SOS response-associated peptidase family.</text>
</comment>
<evidence type="ECO:0000256" key="4">
    <source>
        <dbReference type="ARBA" id="ARBA00022801"/>
    </source>
</evidence>
<comment type="caution">
    <text evidence="9">The sequence shown here is derived from an EMBL/GenBank/DDBJ whole genome shotgun (WGS) entry which is preliminary data.</text>
</comment>
<evidence type="ECO:0000256" key="3">
    <source>
        <dbReference type="ARBA" id="ARBA00022763"/>
    </source>
</evidence>
<dbReference type="PANTHER" id="PTHR13604">
    <property type="entry name" value="DC12-RELATED"/>
    <property type="match status" value="1"/>
</dbReference>
<keyword evidence="10" id="KW-1185">Reference proteome</keyword>
<evidence type="ECO:0000256" key="2">
    <source>
        <dbReference type="ARBA" id="ARBA00022670"/>
    </source>
</evidence>
<reference evidence="9 10" key="1">
    <citation type="journal article" date="2024" name="Chem. Sci.">
        <title>Discovery of megapolipeptins by genome mining of a Burkholderiales bacteria collection.</title>
        <authorList>
            <person name="Paulo B.S."/>
            <person name="Recchia M.J.J."/>
            <person name="Lee S."/>
            <person name="Fergusson C.H."/>
            <person name="Romanowski S.B."/>
            <person name="Hernandez A."/>
            <person name="Krull N."/>
            <person name="Liu D.Y."/>
            <person name="Cavanagh H."/>
            <person name="Bos A."/>
            <person name="Gray C.A."/>
            <person name="Murphy B.T."/>
            <person name="Linington R.G."/>
            <person name="Eustaquio A.S."/>
        </authorList>
    </citation>
    <scope>NUCLEOTIDE SEQUENCE [LARGE SCALE GENOMIC DNA]</scope>
    <source>
        <strain evidence="9 10">RL21-008-BIB-A</strain>
    </source>
</reference>
<dbReference type="InterPro" id="IPR036590">
    <property type="entry name" value="SRAP-like"/>
</dbReference>
<evidence type="ECO:0000256" key="1">
    <source>
        <dbReference type="ARBA" id="ARBA00008136"/>
    </source>
</evidence>
<gene>
    <name evidence="9" type="ORF">PQR62_11770</name>
</gene>
<dbReference type="Pfam" id="PF02586">
    <property type="entry name" value="SRAP"/>
    <property type="match status" value="1"/>
</dbReference>
<dbReference type="Proteomes" id="UP001629246">
    <property type="component" value="Unassembled WGS sequence"/>
</dbReference>
<keyword evidence="7" id="KW-0456">Lyase</keyword>
<keyword evidence="5" id="KW-0190">Covalent protein-DNA linkage</keyword>
<dbReference type="EC" id="3.4.-.-" evidence="8"/>
<organism evidence="9 10">
    <name type="scientific">Herbaspirillum lusitanum</name>
    <dbReference type="NCBI Taxonomy" id="213312"/>
    <lineage>
        <taxon>Bacteria</taxon>
        <taxon>Pseudomonadati</taxon>
        <taxon>Pseudomonadota</taxon>
        <taxon>Betaproteobacteria</taxon>
        <taxon>Burkholderiales</taxon>
        <taxon>Oxalobacteraceae</taxon>
        <taxon>Herbaspirillum</taxon>
    </lineage>
</organism>
<dbReference type="EMBL" id="JAQQFM010000005">
    <property type="protein sequence ID" value="MFL9924945.1"/>
    <property type="molecule type" value="Genomic_DNA"/>
</dbReference>
<keyword evidence="6" id="KW-0238">DNA-binding</keyword>
<dbReference type="Gene3D" id="3.90.1680.10">
    <property type="entry name" value="SOS response associated peptidase-like"/>
    <property type="match status" value="1"/>
</dbReference>
<sequence length="223" mass="25475">MCTNYTPPRREAVEAMVPLKRSTDEDWKDEIYQDYAAPLIRAGADGNFELITGSYGIVPKDHLPPDIKRLSTMNARAETIGELRSYKTAWRACHTCLLPTQVFYEPNYESGRAERWAIGMADEAPFCIAGIWRAWSEDDGSISHSFTQITINADQHPVMQRFQKPGEERRSVVIVPKSEYQDWLNCRDPEVARSMLNLYPADLMKTYPASKGYSDRPRTASLF</sequence>
<name>A0ABW9AAD1_9BURK</name>
<protein>
    <recommendedName>
        <fullName evidence="8">Abasic site processing protein</fullName>
        <ecNumber evidence="8">3.4.-.-</ecNumber>
    </recommendedName>
</protein>
<evidence type="ECO:0000256" key="6">
    <source>
        <dbReference type="ARBA" id="ARBA00023125"/>
    </source>
</evidence>
<evidence type="ECO:0000313" key="9">
    <source>
        <dbReference type="EMBL" id="MFL9924945.1"/>
    </source>
</evidence>
<proteinExistence type="inferred from homology"/>
<dbReference type="PANTHER" id="PTHR13604:SF0">
    <property type="entry name" value="ABASIC SITE PROCESSING PROTEIN HMCES"/>
    <property type="match status" value="1"/>
</dbReference>
<keyword evidence="3" id="KW-0227">DNA damage</keyword>
<dbReference type="InterPro" id="IPR003738">
    <property type="entry name" value="SRAP"/>
</dbReference>
<evidence type="ECO:0000313" key="10">
    <source>
        <dbReference type="Proteomes" id="UP001629246"/>
    </source>
</evidence>
<dbReference type="RefSeq" id="WP_408158066.1">
    <property type="nucleotide sequence ID" value="NZ_JAQQFM010000005.1"/>
</dbReference>
<evidence type="ECO:0000256" key="5">
    <source>
        <dbReference type="ARBA" id="ARBA00023124"/>
    </source>
</evidence>